<dbReference type="UniPathway" id="UPA00253">
    <property type="reaction ID" value="UER00600"/>
</dbReference>
<dbReference type="PANTHER" id="PTHR31285:SF0">
    <property type="entry name" value="NICOTINAMIDE MONONUCLEOTIDE ADENYLYLTRANSFERASE"/>
    <property type="match status" value="1"/>
</dbReference>
<evidence type="ECO:0000256" key="8">
    <source>
        <dbReference type="ARBA" id="ARBA00049001"/>
    </source>
</evidence>
<dbReference type="GO" id="GO:0000309">
    <property type="term" value="F:nicotinamide-nucleotide adenylyltransferase activity"/>
    <property type="evidence" value="ECO:0007669"/>
    <property type="project" value="UniProtKB-EC"/>
</dbReference>
<dbReference type="HOGENOM" id="CLU_032651_1_0_1"/>
<dbReference type="CDD" id="cd02165">
    <property type="entry name" value="NMNAT"/>
    <property type="match status" value="1"/>
</dbReference>
<dbReference type="GO" id="GO:0005737">
    <property type="term" value="C:cytoplasm"/>
    <property type="evidence" value="ECO:0007669"/>
    <property type="project" value="TreeGrafter"/>
</dbReference>
<dbReference type="GO" id="GO:0009435">
    <property type="term" value="P:NAD+ biosynthetic process"/>
    <property type="evidence" value="ECO:0007669"/>
    <property type="project" value="UniProtKB-UniPathway"/>
</dbReference>
<comment type="pathway">
    <text evidence="1">Cofactor biosynthesis; NAD(+) biosynthesis.</text>
</comment>
<keyword evidence="2" id="KW-0662">Pyridine nucleotide biosynthesis</keyword>
<evidence type="ECO:0000256" key="5">
    <source>
        <dbReference type="ARBA" id="ARBA00022741"/>
    </source>
</evidence>
<dbReference type="GO" id="GO:0016887">
    <property type="term" value="F:ATP hydrolysis activity"/>
    <property type="evidence" value="ECO:0007669"/>
    <property type="project" value="TreeGrafter"/>
</dbReference>
<accession>A0A0C3PLH7</accession>
<keyword evidence="4" id="KW-0548">Nucleotidyltransferase</keyword>
<dbReference type="InterPro" id="IPR014729">
    <property type="entry name" value="Rossmann-like_a/b/a_fold"/>
</dbReference>
<dbReference type="FunCoup" id="A0A0C3PLH7">
    <property type="interactions" value="241"/>
</dbReference>
<reference evidence="9 10" key="1">
    <citation type="submission" date="2014-04" db="EMBL/GenBank/DDBJ databases">
        <authorList>
            <consortium name="DOE Joint Genome Institute"/>
            <person name="Kuo A."/>
            <person name="Kohler A."/>
            <person name="Costa M.D."/>
            <person name="Nagy L.G."/>
            <person name="Floudas D."/>
            <person name="Copeland A."/>
            <person name="Barry K.W."/>
            <person name="Cichocki N."/>
            <person name="Veneault-Fourrey C."/>
            <person name="LaButti K."/>
            <person name="Lindquist E.A."/>
            <person name="Lipzen A."/>
            <person name="Lundell T."/>
            <person name="Morin E."/>
            <person name="Murat C."/>
            <person name="Sun H."/>
            <person name="Tunlid A."/>
            <person name="Henrissat B."/>
            <person name="Grigoriev I.V."/>
            <person name="Hibbett D.S."/>
            <person name="Martin F."/>
            <person name="Nordberg H.P."/>
            <person name="Cantor M.N."/>
            <person name="Hua S.X."/>
        </authorList>
    </citation>
    <scope>NUCLEOTIDE SEQUENCE [LARGE SCALE GENOMIC DNA]</scope>
    <source>
        <strain evidence="9 10">Marx 270</strain>
    </source>
</reference>
<dbReference type="EMBL" id="KN831944">
    <property type="protein sequence ID" value="KIO15160.1"/>
    <property type="molecule type" value="Genomic_DNA"/>
</dbReference>
<keyword evidence="10" id="KW-1185">Reference proteome</keyword>
<dbReference type="OrthoDB" id="5591297at2759"/>
<keyword evidence="3" id="KW-0808">Transferase</keyword>
<dbReference type="AlphaFoldDB" id="A0A0C3PLH7"/>
<name>A0A0C3PLH7_PISTI</name>
<dbReference type="Gene3D" id="3.40.50.620">
    <property type="entry name" value="HUPs"/>
    <property type="match status" value="1"/>
</dbReference>
<keyword evidence="5" id="KW-0547">Nucleotide-binding</keyword>
<dbReference type="GO" id="GO:0005634">
    <property type="term" value="C:nucleus"/>
    <property type="evidence" value="ECO:0007669"/>
    <property type="project" value="TreeGrafter"/>
</dbReference>
<dbReference type="PANTHER" id="PTHR31285">
    <property type="entry name" value="NICOTINAMIDE MONONUCLEOTIDE ADENYLYLTRANSFERASE"/>
    <property type="match status" value="1"/>
</dbReference>
<gene>
    <name evidence="9" type="ORF">M404DRAFT_17989</name>
</gene>
<keyword evidence="7" id="KW-0520">NAD</keyword>
<protein>
    <submittedName>
        <fullName evidence="9">Uncharacterized protein</fullName>
    </submittedName>
</protein>
<evidence type="ECO:0000256" key="2">
    <source>
        <dbReference type="ARBA" id="ARBA00022642"/>
    </source>
</evidence>
<proteinExistence type="predicted"/>
<dbReference type="InParanoid" id="A0A0C3PLH7"/>
<evidence type="ECO:0000256" key="7">
    <source>
        <dbReference type="ARBA" id="ARBA00023027"/>
    </source>
</evidence>
<evidence type="ECO:0000313" key="9">
    <source>
        <dbReference type="EMBL" id="KIO15160.1"/>
    </source>
</evidence>
<evidence type="ECO:0000256" key="4">
    <source>
        <dbReference type="ARBA" id="ARBA00022695"/>
    </source>
</evidence>
<dbReference type="GO" id="GO:0005524">
    <property type="term" value="F:ATP binding"/>
    <property type="evidence" value="ECO:0007669"/>
    <property type="project" value="UniProtKB-KW"/>
</dbReference>
<dbReference type="SUPFAM" id="SSF52374">
    <property type="entry name" value="Nucleotidylyl transferase"/>
    <property type="match status" value="1"/>
</dbReference>
<comment type="catalytic activity">
    <reaction evidence="8">
        <text>beta-nicotinamide D-ribonucleotide + ATP + H(+) = diphosphate + NAD(+)</text>
        <dbReference type="Rhea" id="RHEA:21360"/>
        <dbReference type="ChEBI" id="CHEBI:14649"/>
        <dbReference type="ChEBI" id="CHEBI:15378"/>
        <dbReference type="ChEBI" id="CHEBI:30616"/>
        <dbReference type="ChEBI" id="CHEBI:33019"/>
        <dbReference type="ChEBI" id="CHEBI:57540"/>
        <dbReference type="EC" id="2.7.7.1"/>
    </reaction>
</comment>
<keyword evidence="6" id="KW-0067">ATP-binding</keyword>
<evidence type="ECO:0000256" key="3">
    <source>
        <dbReference type="ARBA" id="ARBA00022679"/>
    </source>
</evidence>
<organism evidence="9 10">
    <name type="scientific">Pisolithus tinctorius Marx 270</name>
    <dbReference type="NCBI Taxonomy" id="870435"/>
    <lineage>
        <taxon>Eukaryota</taxon>
        <taxon>Fungi</taxon>
        <taxon>Dikarya</taxon>
        <taxon>Basidiomycota</taxon>
        <taxon>Agaricomycotina</taxon>
        <taxon>Agaricomycetes</taxon>
        <taxon>Agaricomycetidae</taxon>
        <taxon>Boletales</taxon>
        <taxon>Sclerodermatineae</taxon>
        <taxon>Pisolithaceae</taxon>
        <taxon>Pisolithus</taxon>
    </lineage>
</organism>
<sequence>MRRSPSSPLPPGFTSKALGSLQRLQQGLSTLELVHTPHGHWPYRPAQFHMGKSCPLRVSVLDSSFNPPTLAHLALARSSPRGPTDQAVSASEIDYDARLLLLSVRNAEKSLVPGDATYVQRLEMMYLLSLDIGNNVAVAIIDQPTFVGKSTILHSFFQSKLASLHTPLAAGMGALHRPKLTFLLGSDTLVRVFSPKFYASEEEMTRLLQKFLSPDGQDCQIICAHRPNVTIDEEVERRALNAYRKFVDRERIHFIDISDDEQTLSSTQVRVTVAAGKDDWKRLVTDLVANYIIENGLYV</sequence>
<reference evidence="10" key="2">
    <citation type="submission" date="2015-01" db="EMBL/GenBank/DDBJ databases">
        <title>Evolutionary Origins and Diversification of the Mycorrhizal Mutualists.</title>
        <authorList>
            <consortium name="DOE Joint Genome Institute"/>
            <consortium name="Mycorrhizal Genomics Consortium"/>
            <person name="Kohler A."/>
            <person name="Kuo A."/>
            <person name="Nagy L.G."/>
            <person name="Floudas D."/>
            <person name="Copeland A."/>
            <person name="Barry K.W."/>
            <person name="Cichocki N."/>
            <person name="Veneault-Fourrey C."/>
            <person name="LaButti K."/>
            <person name="Lindquist E.A."/>
            <person name="Lipzen A."/>
            <person name="Lundell T."/>
            <person name="Morin E."/>
            <person name="Murat C."/>
            <person name="Riley R."/>
            <person name="Ohm R."/>
            <person name="Sun H."/>
            <person name="Tunlid A."/>
            <person name="Henrissat B."/>
            <person name="Grigoriev I.V."/>
            <person name="Hibbett D.S."/>
            <person name="Martin F."/>
        </authorList>
    </citation>
    <scope>NUCLEOTIDE SEQUENCE [LARGE SCALE GENOMIC DNA]</scope>
    <source>
        <strain evidence="10">Marx 270</strain>
    </source>
</reference>
<evidence type="ECO:0000256" key="1">
    <source>
        <dbReference type="ARBA" id="ARBA00004790"/>
    </source>
</evidence>
<dbReference type="Proteomes" id="UP000054217">
    <property type="component" value="Unassembled WGS sequence"/>
</dbReference>
<evidence type="ECO:0000313" key="10">
    <source>
        <dbReference type="Proteomes" id="UP000054217"/>
    </source>
</evidence>
<dbReference type="STRING" id="870435.A0A0C3PLH7"/>
<dbReference type="InterPro" id="IPR005248">
    <property type="entry name" value="NadD/NMNAT"/>
</dbReference>
<evidence type="ECO:0000256" key="6">
    <source>
        <dbReference type="ARBA" id="ARBA00022840"/>
    </source>
</evidence>